<keyword evidence="3" id="KW-1185">Reference proteome</keyword>
<comment type="caution">
    <text evidence="2">The sequence shown here is derived from an EMBL/GenBank/DDBJ whole genome shotgun (WGS) entry which is preliminary data.</text>
</comment>
<keyword evidence="1" id="KW-0472">Membrane</keyword>
<dbReference type="EMBL" id="MU865933">
    <property type="protein sequence ID" value="KAK4450245.1"/>
    <property type="molecule type" value="Genomic_DNA"/>
</dbReference>
<evidence type="ECO:0000313" key="3">
    <source>
        <dbReference type="Proteomes" id="UP001321760"/>
    </source>
</evidence>
<dbReference type="Proteomes" id="UP001321760">
    <property type="component" value="Unassembled WGS sequence"/>
</dbReference>
<feature type="transmembrane region" description="Helical" evidence="1">
    <location>
        <begin position="6"/>
        <end position="24"/>
    </location>
</feature>
<evidence type="ECO:0000313" key="2">
    <source>
        <dbReference type="EMBL" id="KAK4450245.1"/>
    </source>
</evidence>
<reference evidence="2" key="2">
    <citation type="submission" date="2023-05" db="EMBL/GenBank/DDBJ databases">
        <authorList>
            <consortium name="Lawrence Berkeley National Laboratory"/>
            <person name="Steindorff A."/>
            <person name="Hensen N."/>
            <person name="Bonometti L."/>
            <person name="Westerberg I."/>
            <person name="Brannstrom I.O."/>
            <person name="Guillou S."/>
            <person name="Cros-Aarteil S."/>
            <person name="Calhoun S."/>
            <person name="Haridas S."/>
            <person name="Kuo A."/>
            <person name="Mondo S."/>
            <person name="Pangilinan J."/>
            <person name="Riley R."/>
            <person name="Labutti K."/>
            <person name="Andreopoulos B."/>
            <person name="Lipzen A."/>
            <person name="Chen C."/>
            <person name="Yanf M."/>
            <person name="Daum C."/>
            <person name="Ng V."/>
            <person name="Clum A."/>
            <person name="Ohm R."/>
            <person name="Martin F."/>
            <person name="Silar P."/>
            <person name="Natvig D."/>
            <person name="Lalanne C."/>
            <person name="Gautier V."/>
            <person name="Ament-Velasquez S.L."/>
            <person name="Kruys A."/>
            <person name="Hutchinson M.I."/>
            <person name="Powell A.J."/>
            <person name="Barry K."/>
            <person name="Miller A.N."/>
            <person name="Grigoriev I.V."/>
            <person name="Debuchy R."/>
            <person name="Gladieux P."/>
            <person name="Thoren M.H."/>
            <person name="Johannesson H."/>
        </authorList>
    </citation>
    <scope>NUCLEOTIDE SEQUENCE</scope>
    <source>
        <strain evidence="2">PSN243</strain>
    </source>
</reference>
<organism evidence="2 3">
    <name type="scientific">Podospora aff. communis PSN243</name>
    <dbReference type="NCBI Taxonomy" id="3040156"/>
    <lineage>
        <taxon>Eukaryota</taxon>
        <taxon>Fungi</taxon>
        <taxon>Dikarya</taxon>
        <taxon>Ascomycota</taxon>
        <taxon>Pezizomycotina</taxon>
        <taxon>Sordariomycetes</taxon>
        <taxon>Sordariomycetidae</taxon>
        <taxon>Sordariales</taxon>
        <taxon>Podosporaceae</taxon>
        <taxon>Podospora</taxon>
    </lineage>
</organism>
<name>A0AAV9GRT3_9PEZI</name>
<protein>
    <submittedName>
        <fullName evidence="2">Uncharacterized protein</fullName>
    </submittedName>
</protein>
<dbReference type="AlphaFoldDB" id="A0AAV9GRT3"/>
<accession>A0AAV9GRT3</accession>
<evidence type="ECO:0000256" key="1">
    <source>
        <dbReference type="SAM" id="Phobius"/>
    </source>
</evidence>
<reference evidence="2" key="1">
    <citation type="journal article" date="2023" name="Mol. Phylogenet. Evol.">
        <title>Genome-scale phylogeny and comparative genomics of the fungal order Sordariales.</title>
        <authorList>
            <person name="Hensen N."/>
            <person name="Bonometti L."/>
            <person name="Westerberg I."/>
            <person name="Brannstrom I.O."/>
            <person name="Guillou S."/>
            <person name="Cros-Aarteil S."/>
            <person name="Calhoun S."/>
            <person name="Haridas S."/>
            <person name="Kuo A."/>
            <person name="Mondo S."/>
            <person name="Pangilinan J."/>
            <person name="Riley R."/>
            <person name="LaButti K."/>
            <person name="Andreopoulos B."/>
            <person name="Lipzen A."/>
            <person name="Chen C."/>
            <person name="Yan M."/>
            <person name="Daum C."/>
            <person name="Ng V."/>
            <person name="Clum A."/>
            <person name="Steindorff A."/>
            <person name="Ohm R.A."/>
            <person name="Martin F."/>
            <person name="Silar P."/>
            <person name="Natvig D.O."/>
            <person name="Lalanne C."/>
            <person name="Gautier V."/>
            <person name="Ament-Velasquez S.L."/>
            <person name="Kruys A."/>
            <person name="Hutchinson M.I."/>
            <person name="Powell A.J."/>
            <person name="Barry K."/>
            <person name="Miller A.N."/>
            <person name="Grigoriev I.V."/>
            <person name="Debuchy R."/>
            <person name="Gladieux P."/>
            <person name="Hiltunen Thoren M."/>
            <person name="Johannesson H."/>
        </authorList>
    </citation>
    <scope>NUCLEOTIDE SEQUENCE</scope>
    <source>
        <strain evidence="2">PSN243</strain>
    </source>
</reference>
<proteinExistence type="predicted"/>
<keyword evidence="1" id="KW-1133">Transmembrane helix</keyword>
<sequence length="127" mass="13795">MDQWRPIASGFGMAYLLVAAVLRLSSSDWERQRRGCNMAANGRSLAETVGGGADGHRRVGYRIDSRHLVSTWGCWVLASFPGPCGMQPEWGYWLISPALTLGSQQQLNLPCDGSEVKAGREPCQVAG</sequence>
<gene>
    <name evidence="2" type="ORF">QBC34DRAFT_77835</name>
</gene>
<keyword evidence="1" id="KW-0812">Transmembrane</keyword>